<gene>
    <name evidence="2" type="ORF">BAOM_2990</name>
</gene>
<sequence length="56" mass="6238">MKKSKIEIAAMTVIGFVTISMIATLVLYGFVGIKLINNPEVFGEWFAKLVEGFNKE</sequence>
<dbReference type="Proteomes" id="UP000283095">
    <property type="component" value="Chromosome"/>
</dbReference>
<evidence type="ECO:0000256" key="1">
    <source>
        <dbReference type="SAM" id="Phobius"/>
    </source>
</evidence>
<keyword evidence="1" id="KW-1133">Transmembrane helix</keyword>
<keyword evidence="1" id="KW-0472">Membrane</keyword>
<proteinExistence type="predicted"/>
<protein>
    <recommendedName>
        <fullName evidence="4">DNA-directed RNA polymerase subunit beta</fullName>
    </recommendedName>
</protein>
<dbReference type="EMBL" id="CP026095">
    <property type="protein sequence ID" value="AZV43599.1"/>
    <property type="molecule type" value="Genomic_DNA"/>
</dbReference>
<reference evidence="2 3" key="1">
    <citation type="submission" date="2018-01" db="EMBL/GenBank/DDBJ databases">
        <title>Bacillus asahii Genome sequencing and assembly.</title>
        <authorList>
            <person name="Jiang H."/>
            <person name="Feng Y."/>
            <person name="Zhao F."/>
            <person name="Lin X."/>
        </authorList>
    </citation>
    <scope>NUCLEOTIDE SEQUENCE [LARGE SCALE GENOMIC DNA]</scope>
    <source>
        <strain evidence="2 3">OM18</strain>
    </source>
</reference>
<name>A0A3T0KT32_9BACI</name>
<accession>A0A3T0KT32</accession>
<dbReference type="RefSeq" id="WP_164853226.1">
    <property type="nucleotide sequence ID" value="NZ_CP026095.1"/>
</dbReference>
<evidence type="ECO:0008006" key="4">
    <source>
        <dbReference type="Google" id="ProtNLM"/>
    </source>
</evidence>
<evidence type="ECO:0000313" key="2">
    <source>
        <dbReference type="EMBL" id="AZV43599.1"/>
    </source>
</evidence>
<dbReference type="KEGG" id="pasa:BAOM_2990"/>
<evidence type="ECO:0000313" key="3">
    <source>
        <dbReference type="Proteomes" id="UP000283095"/>
    </source>
</evidence>
<dbReference type="AlphaFoldDB" id="A0A3T0KT32"/>
<organism evidence="2 3">
    <name type="scientific">Peribacillus asahii</name>
    <dbReference type="NCBI Taxonomy" id="228899"/>
    <lineage>
        <taxon>Bacteria</taxon>
        <taxon>Bacillati</taxon>
        <taxon>Bacillota</taxon>
        <taxon>Bacilli</taxon>
        <taxon>Bacillales</taxon>
        <taxon>Bacillaceae</taxon>
        <taxon>Peribacillus</taxon>
    </lineage>
</organism>
<feature type="transmembrane region" description="Helical" evidence="1">
    <location>
        <begin position="12"/>
        <end position="36"/>
    </location>
</feature>
<keyword evidence="1" id="KW-0812">Transmembrane</keyword>